<dbReference type="EMBL" id="JAHZST010000003">
    <property type="protein sequence ID" value="MBW8183199.1"/>
    <property type="molecule type" value="Genomic_DNA"/>
</dbReference>
<gene>
    <name evidence="1" type="ORF">K0625_05935</name>
</gene>
<name>A0ABS7E0R1_9GAMM</name>
<comment type="caution">
    <text evidence="1">The sequence shown here is derived from an EMBL/GenBank/DDBJ whole genome shotgun (WGS) entry which is preliminary data.</text>
</comment>
<dbReference type="Proteomes" id="UP001195963">
    <property type="component" value="Unassembled WGS sequence"/>
</dbReference>
<keyword evidence="2" id="KW-1185">Reference proteome</keyword>
<proteinExistence type="predicted"/>
<evidence type="ECO:0000313" key="1">
    <source>
        <dbReference type="EMBL" id="MBW8183199.1"/>
    </source>
</evidence>
<protein>
    <submittedName>
        <fullName evidence="1">Uncharacterized protein</fullName>
    </submittedName>
</protein>
<accession>A0ABS7E0R1</accession>
<evidence type="ECO:0000313" key="2">
    <source>
        <dbReference type="Proteomes" id="UP001195963"/>
    </source>
</evidence>
<organism evidence="1 2">
    <name type="scientific">Shewanella nanhaiensis</name>
    <dbReference type="NCBI Taxonomy" id="2864872"/>
    <lineage>
        <taxon>Bacteria</taxon>
        <taxon>Pseudomonadati</taxon>
        <taxon>Pseudomonadota</taxon>
        <taxon>Gammaproteobacteria</taxon>
        <taxon>Alteromonadales</taxon>
        <taxon>Shewanellaceae</taxon>
        <taxon>Shewanella</taxon>
    </lineage>
</organism>
<reference evidence="1 2" key="1">
    <citation type="submission" date="2021-07" db="EMBL/GenBank/DDBJ databases">
        <title>Shewanella sp. nov, isolated from SCS.</title>
        <authorList>
            <person name="Cao W.R."/>
        </authorList>
    </citation>
    <scope>NUCLEOTIDE SEQUENCE [LARGE SCALE GENOMIC DNA]</scope>
    <source>
        <strain evidence="1 2">NR704-98</strain>
    </source>
</reference>
<sequence length="115" mass="13300">MNPKELTAMTETSSKPNISKQALIDTLNAWGTSSITAEQLQDWMVTHYDPDETDIGLGEPEWTVEAMNIVMNEYEIAKLAKFRLENFQLAIDFIQADESRFNQTRHLFLREGFRD</sequence>